<accession>A0A7C8JX33</accession>
<name>A0A7C8JX33_ORBOL</name>
<evidence type="ECO:0000313" key="4">
    <source>
        <dbReference type="Proteomes" id="UP000475325"/>
    </source>
</evidence>
<dbReference type="Proteomes" id="UP000475325">
    <property type="component" value="Unassembled WGS sequence"/>
</dbReference>
<evidence type="ECO:0000313" key="1">
    <source>
        <dbReference type="EMBL" id="KAF3085340.1"/>
    </source>
</evidence>
<organism evidence="2 3">
    <name type="scientific">Orbilia oligospora</name>
    <name type="common">Nematode-trapping fungus</name>
    <name type="synonym">Arthrobotrys oligospora</name>
    <dbReference type="NCBI Taxonomy" id="2813651"/>
    <lineage>
        <taxon>Eukaryota</taxon>
        <taxon>Fungi</taxon>
        <taxon>Dikarya</taxon>
        <taxon>Ascomycota</taxon>
        <taxon>Pezizomycotina</taxon>
        <taxon>Orbiliomycetes</taxon>
        <taxon>Orbiliales</taxon>
        <taxon>Orbiliaceae</taxon>
        <taxon>Orbilia</taxon>
    </lineage>
</organism>
<proteinExistence type="predicted"/>
<dbReference type="EMBL" id="SOZJ01000001">
    <property type="protein sequence ID" value="TGJ74749.1"/>
    <property type="molecule type" value="Genomic_DNA"/>
</dbReference>
<dbReference type="Proteomes" id="UP000297595">
    <property type="component" value="Unassembled WGS sequence"/>
</dbReference>
<dbReference type="AlphaFoldDB" id="A0A7C8JX33"/>
<sequence>MCYAEPSSCQLAGELLNHFNNYMSADNSSYGISSRCPFEVISASRSTVLNKQENSIIQARRGGVVAPTIQLKGSQHYIRRPENSNLASNQAGIVKENNLKLLHMGI</sequence>
<dbReference type="EMBL" id="WIQW01000091">
    <property type="protein sequence ID" value="KAF3085340.1"/>
    <property type="molecule type" value="Genomic_DNA"/>
</dbReference>
<reference evidence="1 4" key="2">
    <citation type="submission" date="2019-06" db="EMBL/GenBank/DDBJ databases">
        <authorList>
            <person name="Palmer J.M."/>
        </authorList>
    </citation>
    <scope>NUCLEOTIDE SEQUENCE [LARGE SCALE GENOMIC DNA]</scope>
    <source>
        <strain evidence="1 4">TWF102</strain>
    </source>
</reference>
<comment type="caution">
    <text evidence="2">The sequence shown here is derived from an EMBL/GenBank/DDBJ whole genome shotgun (WGS) entry which is preliminary data.</text>
</comment>
<gene>
    <name evidence="2" type="ORF">EYR41_001715</name>
    <name evidence="1" type="ORF">TWF102_011652</name>
</gene>
<protein>
    <submittedName>
        <fullName evidence="2">Uncharacterized protein</fullName>
    </submittedName>
</protein>
<reference evidence="2 3" key="1">
    <citation type="submission" date="2019-03" db="EMBL/GenBank/DDBJ databases">
        <title>Nematode-trapping fungi genome.</title>
        <authorList>
            <person name="Vidal-Diez De Ulzurrun G."/>
        </authorList>
    </citation>
    <scope>NUCLEOTIDE SEQUENCE [LARGE SCALE GENOMIC DNA]</scope>
    <source>
        <strain evidence="2 3">TWF154</strain>
    </source>
</reference>
<evidence type="ECO:0000313" key="2">
    <source>
        <dbReference type="EMBL" id="TGJ74749.1"/>
    </source>
</evidence>
<evidence type="ECO:0000313" key="3">
    <source>
        <dbReference type="Proteomes" id="UP000297595"/>
    </source>
</evidence>